<dbReference type="AlphaFoldDB" id="A0A943USD4"/>
<reference evidence="1" key="1">
    <citation type="submission" date="2021-02" db="EMBL/GenBank/DDBJ databases">
        <title>Infant gut strain persistence is associated with maternal origin, phylogeny, and functional potential including surface adhesion and iron acquisition.</title>
        <authorList>
            <person name="Lou Y.C."/>
        </authorList>
    </citation>
    <scope>NUCLEOTIDE SEQUENCE</scope>
    <source>
        <strain evidence="1">L2_039_000G1_dasL2_039_000G1_concoct_11</strain>
    </source>
</reference>
<evidence type="ECO:0000313" key="1">
    <source>
        <dbReference type="EMBL" id="MBS6940357.1"/>
    </source>
</evidence>
<comment type="caution">
    <text evidence="1">The sequence shown here is derived from an EMBL/GenBank/DDBJ whole genome shotgun (WGS) entry which is preliminary data.</text>
</comment>
<accession>A0A943USD4</accession>
<dbReference type="Proteomes" id="UP000727506">
    <property type="component" value="Unassembled WGS sequence"/>
</dbReference>
<dbReference type="InterPro" id="IPR009241">
    <property type="entry name" value="HigB-like"/>
</dbReference>
<sequence>MAEEVQMWSIEHSYIEPWLDAQDDETVACIFAALEILQCKGPALGRPLVDTVKGSRLKNFKELRPASPGGSEIRILFVFDANREAVLLLGGDKSKGERGRLRWSGWYRMAVAKAERIYEEYCRNSTARRRNGRFSGIS</sequence>
<evidence type="ECO:0000313" key="2">
    <source>
        <dbReference type="Proteomes" id="UP000727506"/>
    </source>
</evidence>
<proteinExistence type="predicted"/>
<protein>
    <submittedName>
        <fullName evidence="1">Type II toxin-antitoxin system RelE/ParE family toxin</fullName>
    </submittedName>
</protein>
<gene>
    <name evidence="1" type="ORF">KH142_02535</name>
</gene>
<organism evidence="1 2">
    <name type="scientific">Slackia piriformis</name>
    <dbReference type="NCBI Taxonomy" id="626934"/>
    <lineage>
        <taxon>Bacteria</taxon>
        <taxon>Bacillati</taxon>
        <taxon>Actinomycetota</taxon>
        <taxon>Coriobacteriia</taxon>
        <taxon>Eggerthellales</taxon>
        <taxon>Eggerthellaceae</taxon>
        <taxon>Slackia</taxon>
    </lineage>
</organism>
<dbReference type="Pfam" id="PF05973">
    <property type="entry name" value="Gp49"/>
    <property type="match status" value="1"/>
</dbReference>
<dbReference type="EMBL" id="JAGZSV010000026">
    <property type="protein sequence ID" value="MBS6940357.1"/>
    <property type="molecule type" value="Genomic_DNA"/>
</dbReference>
<name>A0A943USD4_9ACTN</name>